<feature type="non-terminal residue" evidence="1">
    <location>
        <position position="77"/>
    </location>
</feature>
<protein>
    <submittedName>
        <fullName evidence="1">Uncharacterized protein</fullName>
    </submittedName>
</protein>
<organism evidence="1">
    <name type="scientific">Arion vulgaris</name>
    <dbReference type="NCBI Taxonomy" id="1028688"/>
    <lineage>
        <taxon>Eukaryota</taxon>
        <taxon>Metazoa</taxon>
        <taxon>Spiralia</taxon>
        <taxon>Lophotrochozoa</taxon>
        <taxon>Mollusca</taxon>
        <taxon>Gastropoda</taxon>
        <taxon>Heterobranchia</taxon>
        <taxon>Euthyneura</taxon>
        <taxon>Panpulmonata</taxon>
        <taxon>Eupulmonata</taxon>
        <taxon>Stylommatophora</taxon>
        <taxon>Helicina</taxon>
        <taxon>Arionoidea</taxon>
        <taxon>Arionidae</taxon>
        <taxon>Arion</taxon>
    </lineage>
</organism>
<gene>
    <name evidence="1" type="primary">ORF23604</name>
</gene>
<proteinExistence type="predicted"/>
<dbReference type="EMBL" id="HACG01007902">
    <property type="protein sequence ID" value="CEK54767.1"/>
    <property type="molecule type" value="Transcribed_RNA"/>
</dbReference>
<sequence length="77" mass="8617">MLKSKTLTSQLISIDVVSKPVSTPRHTSNLSFMHRPPTIMPNYGPLYKGGHKLKTNLPKVLLYDNVTQQSMLDAHIS</sequence>
<name>A0A0B6YEX0_9EUPU</name>
<reference evidence="1" key="1">
    <citation type="submission" date="2014-12" db="EMBL/GenBank/DDBJ databases">
        <title>Insight into the proteome of Arion vulgaris.</title>
        <authorList>
            <person name="Aradska J."/>
            <person name="Bulat T."/>
            <person name="Smidak R."/>
            <person name="Sarate P."/>
            <person name="Gangsoo J."/>
            <person name="Sialana F."/>
            <person name="Bilban M."/>
            <person name="Lubec G."/>
        </authorList>
    </citation>
    <scope>NUCLEOTIDE SEQUENCE</scope>
    <source>
        <tissue evidence="1">Skin</tissue>
    </source>
</reference>
<accession>A0A0B6YEX0</accession>
<evidence type="ECO:0000313" key="1">
    <source>
        <dbReference type="EMBL" id="CEK54767.1"/>
    </source>
</evidence>
<dbReference type="AlphaFoldDB" id="A0A0B6YEX0"/>